<feature type="transmembrane region" description="Helical" evidence="2">
    <location>
        <begin position="29"/>
        <end position="46"/>
    </location>
</feature>
<evidence type="ECO:0000313" key="3">
    <source>
        <dbReference type="EMBL" id="SEQ43378.1"/>
    </source>
</evidence>
<sequence>MAVWSGRLALLVFLTTVVVLVGNRLGSPWNWLLPVVWALLAAPPLVDRWRRRDRERGPARRRGGTAGSGRDRTD</sequence>
<evidence type="ECO:0000256" key="2">
    <source>
        <dbReference type="SAM" id="Phobius"/>
    </source>
</evidence>
<protein>
    <submittedName>
        <fullName evidence="3">Uncharacterized protein</fullName>
    </submittedName>
</protein>
<dbReference type="Proteomes" id="UP000199352">
    <property type="component" value="Unassembled WGS sequence"/>
</dbReference>
<accession>A0A1H9G0X1</accession>
<organism evidence="3 4">
    <name type="scientific">Lentzea xinjiangensis</name>
    <dbReference type="NCBI Taxonomy" id="402600"/>
    <lineage>
        <taxon>Bacteria</taxon>
        <taxon>Bacillati</taxon>
        <taxon>Actinomycetota</taxon>
        <taxon>Actinomycetes</taxon>
        <taxon>Pseudonocardiales</taxon>
        <taxon>Pseudonocardiaceae</taxon>
        <taxon>Lentzea</taxon>
    </lineage>
</organism>
<feature type="transmembrane region" description="Helical" evidence="2">
    <location>
        <begin position="7"/>
        <end position="23"/>
    </location>
</feature>
<keyword evidence="2" id="KW-1133">Transmembrane helix</keyword>
<dbReference type="RefSeq" id="WP_089950332.1">
    <property type="nucleotide sequence ID" value="NZ_FOFR01000003.1"/>
</dbReference>
<proteinExistence type="predicted"/>
<keyword evidence="2" id="KW-0812">Transmembrane</keyword>
<evidence type="ECO:0000256" key="1">
    <source>
        <dbReference type="SAM" id="MobiDB-lite"/>
    </source>
</evidence>
<dbReference type="STRING" id="402600.SAMN05216188_10324"/>
<name>A0A1H9G0X1_9PSEU</name>
<evidence type="ECO:0000313" key="4">
    <source>
        <dbReference type="Proteomes" id="UP000199352"/>
    </source>
</evidence>
<keyword evidence="2" id="KW-0472">Membrane</keyword>
<dbReference type="AlphaFoldDB" id="A0A1H9G0X1"/>
<gene>
    <name evidence="3" type="ORF">SAMN05216188_10324</name>
</gene>
<reference evidence="4" key="1">
    <citation type="submission" date="2016-10" db="EMBL/GenBank/DDBJ databases">
        <authorList>
            <person name="Varghese N."/>
            <person name="Submissions S."/>
        </authorList>
    </citation>
    <scope>NUCLEOTIDE SEQUENCE [LARGE SCALE GENOMIC DNA]</scope>
    <source>
        <strain evidence="4">CGMCC 4.3525</strain>
    </source>
</reference>
<feature type="region of interest" description="Disordered" evidence="1">
    <location>
        <begin position="53"/>
        <end position="74"/>
    </location>
</feature>
<keyword evidence="4" id="KW-1185">Reference proteome</keyword>
<dbReference type="EMBL" id="FOFR01000003">
    <property type="protein sequence ID" value="SEQ43378.1"/>
    <property type="molecule type" value="Genomic_DNA"/>
</dbReference>